<comment type="catalytic activity">
    <reaction evidence="9 10">
        <text>5,6-dimethylbenzimidazole + nicotinate beta-D-ribonucleotide = alpha-ribazole 5'-phosphate + nicotinate + H(+)</text>
        <dbReference type="Rhea" id="RHEA:11196"/>
        <dbReference type="ChEBI" id="CHEBI:15378"/>
        <dbReference type="ChEBI" id="CHEBI:15890"/>
        <dbReference type="ChEBI" id="CHEBI:32544"/>
        <dbReference type="ChEBI" id="CHEBI:57502"/>
        <dbReference type="ChEBI" id="CHEBI:57918"/>
        <dbReference type="EC" id="2.4.2.21"/>
    </reaction>
</comment>
<dbReference type="EMBL" id="BMDY01000013">
    <property type="protein sequence ID" value="GGB09752.1"/>
    <property type="molecule type" value="Genomic_DNA"/>
</dbReference>
<evidence type="ECO:0000256" key="3">
    <source>
        <dbReference type="ARBA" id="ARBA00011991"/>
    </source>
</evidence>
<accession>A0ABQ1I2F3</accession>
<dbReference type="Gene3D" id="3.40.50.10210">
    <property type="match status" value="1"/>
</dbReference>
<evidence type="ECO:0000256" key="9">
    <source>
        <dbReference type="ARBA" id="ARBA00047340"/>
    </source>
</evidence>
<reference evidence="12" key="1">
    <citation type="journal article" date="2019" name="Int. J. Syst. Evol. Microbiol.">
        <title>The Global Catalogue of Microorganisms (GCM) 10K type strain sequencing project: providing services to taxonomists for standard genome sequencing and annotation.</title>
        <authorList>
            <consortium name="The Broad Institute Genomics Platform"/>
            <consortium name="The Broad Institute Genome Sequencing Center for Infectious Disease"/>
            <person name="Wu L."/>
            <person name="Ma J."/>
        </authorList>
    </citation>
    <scope>NUCLEOTIDE SEQUENCE [LARGE SCALE GENOMIC DNA]</scope>
    <source>
        <strain evidence="12">CGMCC 1.10131</strain>
    </source>
</reference>
<dbReference type="Proteomes" id="UP000651977">
    <property type="component" value="Unassembled WGS sequence"/>
</dbReference>
<dbReference type="SUPFAM" id="SSF52733">
    <property type="entry name" value="Nicotinate mononucleotide:5,6-dimethylbenzimidazole phosphoribosyltransferase (CobT)"/>
    <property type="match status" value="1"/>
</dbReference>
<evidence type="ECO:0000256" key="4">
    <source>
        <dbReference type="ARBA" id="ARBA00015486"/>
    </source>
</evidence>
<comment type="similarity">
    <text evidence="2 10">Belongs to the CobT family.</text>
</comment>
<gene>
    <name evidence="10 11" type="primary">cobT</name>
    <name evidence="11" type="ORF">GCM10007414_23920</name>
</gene>
<evidence type="ECO:0000256" key="8">
    <source>
        <dbReference type="ARBA" id="ARBA00030686"/>
    </source>
</evidence>
<evidence type="ECO:0000256" key="1">
    <source>
        <dbReference type="ARBA" id="ARBA00005049"/>
    </source>
</evidence>
<comment type="pathway">
    <text evidence="1 10">Nucleoside biosynthesis; alpha-ribazole biosynthesis; alpha-ribazole from 5,6-dimethylbenzimidazole: step 1/2.</text>
</comment>
<organism evidence="11 12">
    <name type="scientific">Agarivorans gilvus</name>
    <dbReference type="NCBI Taxonomy" id="680279"/>
    <lineage>
        <taxon>Bacteria</taxon>
        <taxon>Pseudomonadati</taxon>
        <taxon>Pseudomonadota</taxon>
        <taxon>Gammaproteobacteria</taxon>
        <taxon>Alteromonadales</taxon>
        <taxon>Alteromonadaceae</taxon>
        <taxon>Agarivorans</taxon>
    </lineage>
</organism>
<protein>
    <recommendedName>
        <fullName evidence="4 10">Nicotinate-nucleotide--dimethylbenzimidazole phosphoribosyltransferase</fullName>
        <shortName evidence="10">NN:DBI PRT</shortName>
        <ecNumber evidence="3 10">2.4.2.21</ecNumber>
    </recommendedName>
    <alternativeName>
        <fullName evidence="8 10">N(1)-alpha-phosphoribosyltransferase</fullName>
    </alternativeName>
</protein>
<evidence type="ECO:0000256" key="2">
    <source>
        <dbReference type="ARBA" id="ARBA00007110"/>
    </source>
</evidence>
<dbReference type="Gene3D" id="1.10.1610.10">
    <property type="match status" value="1"/>
</dbReference>
<dbReference type="InterPro" id="IPR036087">
    <property type="entry name" value="Nict_dMeBzImd_PRibTrfase_sf"/>
</dbReference>
<proteinExistence type="inferred from homology"/>
<dbReference type="GO" id="GO:0016757">
    <property type="term" value="F:glycosyltransferase activity"/>
    <property type="evidence" value="ECO:0007669"/>
    <property type="project" value="UniProtKB-KW"/>
</dbReference>
<dbReference type="NCBIfam" id="NF000996">
    <property type="entry name" value="PRK00105.1"/>
    <property type="match status" value="1"/>
</dbReference>
<evidence type="ECO:0000256" key="7">
    <source>
        <dbReference type="ARBA" id="ARBA00022679"/>
    </source>
</evidence>
<dbReference type="RefSeq" id="WP_083481715.1">
    <property type="nucleotide sequence ID" value="NZ_BMDY01000013.1"/>
</dbReference>
<evidence type="ECO:0000313" key="11">
    <source>
        <dbReference type="EMBL" id="GGB09752.1"/>
    </source>
</evidence>
<evidence type="ECO:0000313" key="12">
    <source>
        <dbReference type="Proteomes" id="UP000651977"/>
    </source>
</evidence>
<dbReference type="CDD" id="cd02439">
    <property type="entry name" value="DMB-PRT_CobT"/>
    <property type="match status" value="1"/>
</dbReference>
<comment type="caution">
    <text evidence="11">The sequence shown here is derived from an EMBL/GenBank/DDBJ whole genome shotgun (WGS) entry which is preliminary data.</text>
</comment>
<comment type="function">
    <text evidence="10">Catalyzes the synthesis of alpha-ribazole-5'-phosphate from nicotinate mononucleotide (NAMN) and 5,6-dimethylbenzimidazole (DMB).</text>
</comment>
<sequence length="346" mass="36193">MHNKFIIEALDEGLAEALMEKINLKTKPPGSLGVLEALACQLGQIQQTLSPQICQPKMIVFASDHGIALEGVSAFPQEVTAQMVQNYLAGGAAVNVFCRQHAIALEIVDLGVKNLPAAEGLVSRKVAESTQSFLQADAMTPAQCQQAISVGAERVSLAAKQGSNVVAFGEMGIANTASAAAVMAGCLNIDVAECVGRGTGLDDKGLQHKTAVLQQAMAYHQGEHTPEQWLAKVGGFELAAMVGAMLQAAQLRMTIMVDGFICSAAALVASQIAPLVTQYMVFCHQSAEQAHQRLLDVLGANPLLGLALRLGEGSGAALAFPLVQSACLFLNEMASFASAGVSREHD</sequence>
<keyword evidence="6 10" id="KW-0328">Glycosyltransferase</keyword>
<evidence type="ECO:0000256" key="5">
    <source>
        <dbReference type="ARBA" id="ARBA00022573"/>
    </source>
</evidence>
<dbReference type="NCBIfam" id="TIGR03160">
    <property type="entry name" value="cobT_DBIPRT"/>
    <property type="match status" value="1"/>
</dbReference>
<keyword evidence="5 10" id="KW-0169">Cobalamin biosynthesis</keyword>
<dbReference type="EC" id="2.4.2.21" evidence="3 10"/>
<dbReference type="PANTHER" id="PTHR43463:SF1">
    <property type="entry name" value="NICOTINATE-NUCLEOTIDE--DIMETHYLBENZIMIDAZOLE PHOSPHORIBOSYLTRANSFERASE"/>
    <property type="match status" value="1"/>
</dbReference>
<keyword evidence="7 10" id="KW-0808">Transferase</keyword>
<evidence type="ECO:0000256" key="10">
    <source>
        <dbReference type="HAMAP-Rule" id="MF_00230"/>
    </source>
</evidence>
<feature type="active site" description="Proton acceptor" evidence="10">
    <location>
        <position position="312"/>
    </location>
</feature>
<dbReference type="InterPro" id="IPR017846">
    <property type="entry name" value="Nict_dMeBzImd_PRibTrfase_bact"/>
</dbReference>
<name>A0ABQ1I2F3_9ALTE</name>
<dbReference type="InterPro" id="IPR003200">
    <property type="entry name" value="Nict_dMeBzImd_PRibTrfase"/>
</dbReference>
<dbReference type="InterPro" id="IPR023195">
    <property type="entry name" value="Nict_dMeBzImd_PRibTrfase_N"/>
</dbReference>
<dbReference type="HAMAP" id="MF_00230">
    <property type="entry name" value="CobT"/>
    <property type="match status" value="1"/>
</dbReference>
<dbReference type="PANTHER" id="PTHR43463">
    <property type="entry name" value="NICOTINATE-NUCLEOTIDE--DIMETHYLBENZIMIDAZOLE PHOSPHORIBOSYLTRANSFERASE"/>
    <property type="match status" value="1"/>
</dbReference>
<dbReference type="Pfam" id="PF02277">
    <property type="entry name" value="DBI_PRT"/>
    <property type="match status" value="1"/>
</dbReference>
<evidence type="ECO:0000256" key="6">
    <source>
        <dbReference type="ARBA" id="ARBA00022676"/>
    </source>
</evidence>
<keyword evidence="12" id="KW-1185">Reference proteome</keyword>